<evidence type="ECO:0008006" key="5">
    <source>
        <dbReference type="Google" id="ProtNLM"/>
    </source>
</evidence>
<name>A0ABQ6HPD0_9MICO</name>
<evidence type="ECO:0000313" key="3">
    <source>
        <dbReference type="EMBL" id="GMA20256.1"/>
    </source>
</evidence>
<dbReference type="Proteomes" id="UP001157109">
    <property type="component" value="Unassembled WGS sequence"/>
</dbReference>
<protein>
    <recommendedName>
        <fullName evidence="5">ABC transporter permease</fullName>
    </recommendedName>
</protein>
<evidence type="ECO:0000256" key="1">
    <source>
        <dbReference type="SAM" id="MobiDB-lite"/>
    </source>
</evidence>
<feature type="region of interest" description="Disordered" evidence="1">
    <location>
        <begin position="264"/>
        <end position="295"/>
    </location>
</feature>
<evidence type="ECO:0000313" key="4">
    <source>
        <dbReference type="Proteomes" id="UP001157109"/>
    </source>
</evidence>
<evidence type="ECO:0000256" key="2">
    <source>
        <dbReference type="SAM" id="Phobius"/>
    </source>
</evidence>
<gene>
    <name evidence="3" type="ORF">GCM10025862_22770</name>
</gene>
<keyword evidence="4" id="KW-1185">Reference proteome</keyword>
<feature type="transmembrane region" description="Helical" evidence="2">
    <location>
        <begin position="57"/>
        <end position="78"/>
    </location>
</feature>
<proteinExistence type="predicted"/>
<keyword evidence="2" id="KW-0472">Membrane</keyword>
<dbReference type="RefSeq" id="WP_241445783.1">
    <property type="nucleotide sequence ID" value="NZ_BSUJ01000001.1"/>
</dbReference>
<comment type="caution">
    <text evidence="3">The sequence shown here is derived from an EMBL/GenBank/DDBJ whole genome shotgun (WGS) entry which is preliminary data.</text>
</comment>
<dbReference type="EMBL" id="BSUJ01000001">
    <property type="protein sequence ID" value="GMA20256.1"/>
    <property type="molecule type" value="Genomic_DNA"/>
</dbReference>
<feature type="region of interest" description="Disordered" evidence="1">
    <location>
        <begin position="216"/>
        <end position="241"/>
    </location>
</feature>
<organism evidence="3 4">
    <name type="scientific">Arsenicicoccus piscis</name>
    <dbReference type="NCBI Taxonomy" id="673954"/>
    <lineage>
        <taxon>Bacteria</taxon>
        <taxon>Bacillati</taxon>
        <taxon>Actinomycetota</taxon>
        <taxon>Actinomycetes</taxon>
        <taxon>Micrococcales</taxon>
        <taxon>Intrasporangiaceae</taxon>
        <taxon>Arsenicicoccus</taxon>
    </lineage>
</organism>
<keyword evidence="2" id="KW-0812">Transmembrane</keyword>
<feature type="region of interest" description="Disordered" evidence="1">
    <location>
        <begin position="1"/>
        <end position="30"/>
    </location>
</feature>
<accession>A0ABQ6HPD0</accession>
<feature type="compositionally biased region" description="Low complexity" evidence="1">
    <location>
        <begin position="11"/>
        <end position="29"/>
    </location>
</feature>
<reference evidence="4" key="1">
    <citation type="journal article" date="2019" name="Int. J. Syst. Evol. Microbiol.">
        <title>The Global Catalogue of Microorganisms (GCM) 10K type strain sequencing project: providing services to taxonomists for standard genome sequencing and annotation.</title>
        <authorList>
            <consortium name="The Broad Institute Genomics Platform"/>
            <consortium name="The Broad Institute Genome Sequencing Center for Infectious Disease"/>
            <person name="Wu L."/>
            <person name="Ma J."/>
        </authorList>
    </citation>
    <scope>NUCLEOTIDE SEQUENCE [LARGE SCALE GENOMIC DNA]</scope>
    <source>
        <strain evidence="4">NBRC 105830</strain>
    </source>
</reference>
<keyword evidence="2" id="KW-1133">Transmembrane helix</keyword>
<sequence>MATTIAEAPTGSSASDRPRGGSRPPTSRSRLAEWRAGWRVALRLAVRDTAAHRGRSALVLVMIALPVLLMVAALTGYATKDVHGQEAIPGLMGRAAGVVESVQDQAYAPSATGEMTFTCSASSTSCEPPPAKHLPGLRGSNSAAPAADMGAAVGRLLDARVLPFSTGPSRVTVGDTRRGFNTLVIDGRDPLVRGMADLVSDRWPTTRDEVVVTESGMSRGLPSSGTLQAGAITHGPDGAQQSHATSVTIVGVAAALVGEGSSAPISSACRTRRHRSSSPAWSTGPRRSTGPRSPG</sequence>